<evidence type="ECO:0000256" key="2">
    <source>
        <dbReference type="SAM" id="Phobius"/>
    </source>
</evidence>
<name>A0A953T401_9BURK</name>
<reference evidence="3" key="1">
    <citation type="submission" date="2021-07" db="EMBL/GenBank/DDBJ databases">
        <title>New genus and species of the family Alcaligenaceae.</title>
        <authorList>
            <person name="Hahn M.W."/>
        </authorList>
    </citation>
    <scope>NUCLEOTIDE SEQUENCE</scope>
    <source>
        <strain evidence="3">LF4-65</strain>
    </source>
</reference>
<evidence type="ECO:0000313" key="4">
    <source>
        <dbReference type="Proteomes" id="UP000739565"/>
    </source>
</evidence>
<sequence>MSSSSKHEHLHAHPHEHHHEHHHQDQVGLGGEGPRTSRGIVYAPPALRSPVLSGVAQRVAVVCGVIGLVWIAVWWALQNNG</sequence>
<feature type="compositionally biased region" description="Basic and acidic residues" evidence="1">
    <location>
        <begin position="1"/>
        <end position="13"/>
    </location>
</feature>
<dbReference type="Proteomes" id="UP000739565">
    <property type="component" value="Unassembled WGS sequence"/>
</dbReference>
<keyword evidence="4" id="KW-1185">Reference proteome</keyword>
<feature type="transmembrane region" description="Helical" evidence="2">
    <location>
        <begin position="55"/>
        <end position="77"/>
    </location>
</feature>
<feature type="region of interest" description="Disordered" evidence="1">
    <location>
        <begin position="1"/>
        <end position="36"/>
    </location>
</feature>
<keyword evidence="2" id="KW-0472">Membrane</keyword>
<evidence type="ECO:0000313" key="3">
    <source>
        <dbReference type="EMBL" id="MBZ1351995.1"/>
    </source>
</evidence>
<organism evidence="3 4">
    <name type="scientific">Zwartia hollandica</name>
    <dbReference type="NCBI Taxonomy" id="324606"/>
    <lineage>
        <taxon>Bacteria</taxon>
        <taxon>Pseudomonadati</taxon>
        <taxon>Pseudomonadota</taxon>
        <taxon>Betaproteobacteria</taxon>
        <taxon>Burkholderiales</taxon>
        <taxon>Alcaligenaceae</taxon>
        <taxon>Zwartia</taxon>
    </lineage>
</organism>
<evidence type="ECO:0000256" key="1">
    <source>
        <dbReference type="SAM" id="MobiDB-lite"/>
    </source>
</evidence>
<keyword evidence="2" id="KW-0812">Transmembrane</keyword>
<proteinExistence type="predicted"/>
<dbReference type="AlphaFoldDB" id="A0A953T401"/>
<comment type="caution">
    <text evidence="3">The sequence shown here is derived from an EMBL/GenBank/DDBJ whole genome shotgun (WGS) entry which is preliminary data.</text>
</comment>
<dbReference type="RefSeq" id="WP_259662399.1">
    <property type="nucleotide sequence ID" value="NZ_JAHXRI010000025.1"/>
</dbReference>
<keyword evidence="2" id="KW-1133">Transmembrane helix</keyword>
<dbReference type="EMBL" id="JAHXRI010000025">
    <property type="protein sequence ID" value="MBZ1351995.1"/>
    <property type="molecule type" value="Genomic_DNA"/>
</dbReference>
<accession>A0A953T401</accession>
<protein>
    <submittedName>
        <fullName evidence="3">Uncharacterized protein</fullName>
    </submittedName>
</protein>
<gene>
    <name evidence="3" type="ORF">KZZ10_15225</name>
</gene>